<evidence type="ECO:0000256" key="2">
    <source>
        <dbReference type="ARBA" id="ARBA00022898"/>
    </source>
</evidence>
<accession>A0A2M7V7C1</accession>
<dbReference type="Proteomes" id="UP000228568">
    <property type="component" value="Unassembled WGS sequence"/>
</dbReference>
<feature type="domain" description="Tryptophan synthase beta chain-like PALP" evidence="4">
    <location>
        <begin position="2"/>
        <end position="293"/>
    </location>
</feature>
<reference evidence="6" key="1">
    <citation type="submission" date="2017-09" db="EMBL/GenBank/DDBJ databases">
        <title>Depth-based differentiation of microbial function through sediment-hosted aquifers and enrichment of novel symbionts in the deep terrestrial subsurface.</title>
        <authorList>
            <person name="Probst A.J."/>
            <person name="Ladd B."/>
            <person name="Jarett J.K."/>
            <person name="Geller-Mcgrath D.E."/>
            <person name="Sieber C.M.K."/>
            <person name="Emerson J.B."/>
            <person name="Anantharaman K."/>
            <person name="Thomas B.C."/>
            <person name="Malmstrom R."/>
            <person name="Stieglmeier M."/>
            <person name="Klingl A."/>
            <person name="Woyke T."/>
            <person name="Ryan C.M."/>
            <person name="Banfield J.F."/>
        </authorList>
    </citation>
    <scope>NUCLEOTIDE SEQUENCE [LARGE SCALE GENOMIC DNA]</scope>
</reference>
<protein>
    <recommendedName>
        <fullName evidence="4">Tryptophan synthase beta chain-like PALP domain-containing protein</fullName>
    </recommendedName>
</protein>
<evidence type="ECO:0000256" key="1">
    <source>
        <dbReference type="ARBA" id="ARBA00001933"/>
    </source>
</evidence>
<organism evidence="5 6">
    <name type="scientific">Candidatus Magasanikbacteria bacterium CG_4_10_14_0_2_um_filter_37_12</name>
    <dbReference type="NCBI Taxonomy" id="1974637"/>
    <lineage>
        <taxon>Bacteria</taxon>
        <taxon>Candidatus Magasanikiibacteriota</taxon>
    </lineage>
</organism>
<dbReference type="Pfam" id="PF00291">
    <property type="entry name" value="PALP"/>
    <property type="match status" value="1"/>
</dbReference>
<gene>
    <name evidence="5" type="ORF">COX81_02985</name>
</gene>
<proteinExistence type="predicted"/>
<comment type="cofactor">
    <cofactor evidence="1">
        <name>pyridoxal 5'-phosphate</name>
        <dbReference type="ChEBI" id="CHEBI:597326"/>
    </cofactor>
</comment>
<dbReference type="InterPro" id="IPR050147">
    <property type="entry name" value="Ser/Thr_Dehydratase"/>
</dbReference>
<dbReference type="GO" id="GO:0003941">
    <property type="term" value="F:L-serine ammonia-lyase activity"/>
    <property type="evidence" value="ECO:0007669"/>
    <property type="project" value="TreeGrafter"/>
</dbReference>
<comment type="caution">
    <text evidence="5">The sequence shown here is derived from an EMBL/GenBank/DDBJ whole genome shotgun (WGS) entry which is preliminary data.</text>
</comment>
<dbReference type="SUPFAM" id="SSF53686">
    <property type="entry name" value="Tryptophan synthase beta subunit-like PLP-dependent enzymes"/>
    <property type="match status" value="1"/>
</dbReference>
<keyword evidence="2" id="KW-0663">Pyridoxal phosphate</keyword>
<dbReference type="EMBL" id="PFPK01000037">
    <property type="protein sequence ID" value="PIZ94620.1"/>
    <property type="molecule type" value="Genomic_DNA"/>
</dbReference>
<evidence type="ECO:0000313" key="6">
    <source>
        <dbReference type="Proteomes" id="UP000228568"/>
    </source>
</evidence>
<keyword evidence="3" id="KW-0456">Lyase</keyword>
<sequence>MKTPQQSYPALANALGVQNIYLKREDLHKYGSHKGRSIPQMIKYYFKYDNIVDFCISSSGNAALASILAINSHNKNNPENMLNLQVLVGMKIPSKKLERLHKEIKDKKIEIKQVEKPKQTAFQLDKENKAKNLRQSTDPLALEGYTELAKELKKIPNLKAVFIPTSSGTTAQALGTKFSKLTNTIEVHIVQTTFCHPIAEEFHPERKKNADSLAGAIVDNVAHRKKEVIKVIKSTNGSGWIADNNDITNAIDLVKRTTKIVISPNSALSIVGLQKALQSGWLVDGVVACLITGE</sequence>
<evidence type="ECO:0000313" key="5">
    <source>
        <dbReference type="EMBL" id="PIZ94620.1"/>
    </source>
</evidence>
<dbReference type="AlphaFoldDB" id="A0A2M7V7C1"/>
<evidence type="ECO:0000256" key="3">
    <source>
        <dbReference type="ARBA" id="ARBA00023239"/>
    </source>
</evidence>
<dbReference type="PANTHER" id="PTHR48078">
    <property type="entry name" value="THREONINE DEHYDRATASE, MITOCHONDRIAL-RELATED"/>
    <property type="match status" value="1"/>
</dbReference>
<dbReference type="GO" id="GO:0006565">
    <property type="term" value="P:L-serine catabolic process"/>
    <property type="evidence" value="ECO:0007669"/>
    <property type="project" value="TreeGrafter"/>
</dbReference>
<dbReference type="GO" id="GO:0009097">
    <property type="term" value="P:isoleucine biosynthetic process"/>
    <property type="evidence" value="ECO:0007669"/>
    <property type="project" value="TreeGrafter"/>
</dbReference>
<evidence type="ECO:0000259" key="4">
    <source>
        <dbReference type="Pfam" id="PF00291"/>
    </source>
</evidence>
<name>A0A2M7V7C1_9BACT</name>
<dbReference type="InterPro" id="IPR036052">
    <property type="entry name" value="TrpB-like_PALP_sf"/>
</dbReference>
<dbReference type="Gene3D" id="3.40.50.1100">
    <property type="match status" value="2"/>
</dbReference>
<dbReference type="InterPro" id="IPR001926">
    <property type="entry name" value="TrpB-like_PALP"/>
</dbReference>